<dbReference type="RefSeq" id="WP_123640663.1">
    <property type="nucleotide sequence ID" value="NZ_ML119081.1"/>
</dbReference>
<proteinExistence type="inferred from homology"/>
<dbReference type="Pfam" id="PF00216">
    <property type="entry name" value="Bac_DNA_binding"/>
    <property type="match status" value="1"/>
</dbReference>
<evidence type="ECO:0000256" key="1">
    <source>
        <dbReference type="ARBA" id="ARBA00010529"/>
    </source>
</evidence>
<dbReference type="SUPFAM" id="SSF47729">
    <property type="entry name" value="IHF-like DNA-binding proteins"/>
    <property type="match status" value="1"/>
</dbReference>
<dbReference type="InterPro" id="IPR000119">
    <property type="entry name" value="Hist_DNA-bd"/>
</dbReference>
<dbReference type="Proteomes" id="UP000268016">
    <property type="component" value="Unassembled WGS sequence"/>
</dbReference>
<dbReference type="CDD" id="cd00591">
    <property type="entry name" value="HU_IHF"/>
    <property type="match status" value="1"/>
</dbReference>
<gene>
    <name evidence="4" type="ORF">EAT49_02385</name>
</gene>
<dbReference type="AlphaFoldDB" id="A0A3N2RA04"/>
<keyword evidence="2 4" id="KW-0238">DNA-binding</keyword>
<protein>
    <submittedName>
        <fullName evidence="4">HU family DNA-binding protein</fullName>
    </submittedName>
</protein>
<comment type="caution">
    <text evidence="4">The sequence shown here is derived from an EMBL/GenBank/DDBJ whole genome shotgun (WGS) entry which is preliminary data.</text>
</comment>
<comment type="similarity">
    <text evidence="1">Belongs to the bacterial histone-like protein family.</text>
</comment>
<sequence>MARRGSNGATTDMNGEGPEGMGLDWLTEDGLEPPAASASASTTAKAVTVAGPELKKKELIDRIVARSGLKRREVKPAVEAMLQELAAAVQAGEELNLPPFGKLKITRSKDLANARVFHCRLRQAEGGTAAAEPLAEADEEG</sequence>
<dbReference type="OrthoDB" id="7873474at2"/>
<evidence type="ECO:0000256" key="3">
    <source>
        <dbReference type="SAM" id="MobiDB-lite"/>
    </source>
</evidence>
<dbReference type="GO" id="GO:0030527">
    <property type="term" value="F:structural constituent of chromatin"/>
    <property type="evidence" value="ECO:0007669"/>
    <property type="project" value="InterPro"/>
</dbReference>
<dbReference type="InterPro" id="IPR010992">
    <property type="entry name" value="IHF-like_DNA-bd_dom_sf"/>
</dbReference>
<dbReference type="EMBL" id="RDRB01000001">
    <property type="protein sequence ID" value="ROU04258.1"/>
    <property type="molecule type" value="Genomic_DNA"/>
</dbReference>
<accession>A0A3N2RA04</accession>
<dbReference type="Gene3D" id="4.10.520.10">
    <property type="entry name" value="IHF-like DNA-binding proteins"/>
    <property type="match status" value="1"/>
</dbReference>
<feature type="region of interest" description="Disordered" evidence="3">
    <location>
        <begin position="1"/>
        <end position="47"/>
    </location>
</feature>
<evidence type="ECO:0000313" key="5">
    <source>
        <dbReference type="Proteomes" id="UP000268016"/>
    </source>
</evidence>
<evidence type="ECO:0000313" key="4">
    <source>
        <dbReference type="EMBL" id="ROU04258.1"/>
    </source>
</evidence>
<organism evidence="4 5">
    <name type="scientific">Histidinibacterium lentulum</name>
    <dbReference type="NCBI Taxonomy" id="2480588"/>
    <lineage>
        <taxon>Bacteria</taxon>
        <taxon>Pseudomonadati</taxon>
        <taxon>Pseudomonadota</taxon>
        <taxon>Alphaproteobacteria</taxon>
        <taxon>Rhodobacterales</taxon>
        <taxon>Paracoccaceae</taxon>
        <taxon>Histidinibacterium</taxon>
    </lineage>
</organism>
<feature type="compositionally biased region" description="Low complexity" evidence="3">
    <location>
        <begin position="35"/>
        <end position="47"/>
    </location>
</feature>
<name>A0A3N2RA04_9RHOB</name>
<dbReference type="GO" id="GO:0003677">
    <property type="term" value="F:DNA binding"/>
    <property type="evidence" value="ECO:0007669"/>
    <property type="project" value="UniProtKB-KW"/>
</dbReference>
<reference evidence="4 5" key="1">
    <citation type="submission" date="2018-10" db="EMBL/GenBank/DDBJ databases">
        <title>Histidinibacterium lentulum gen. nov., sp. nov., a marine bacterium from the culture broth of Picochlorum sp. 122.</title>
        <authorList>
            <person name="Wang G."/>
        </authorList>
    </citation>
    <scope>NUCLEOTIDE SEQUENCE [LARGE SCALE GENOMIC DNA]</scope>
    <source>
        <strain evidence="4 5">B17</strain>
    </source>
</reference>
<evidence type="ECO:0000256" key="2">
    <source>
        <dbReference type="ARBA" id="ARBA00023125"/>
    </source>
</evidence>
<keyword evidence="5" id="KW-1185">Reference proteome</keyword>